<accession>A0A0L0DL83</accession>
<dbReference type="RefSeq" id="XP_013762146.1">
    <property type="nucleotide sequence ID" value="XM_013906692.1"/>
</dbReference>
<gene>
    <name evidence="2" type="ORF">AMSG_00969</name>
</gene>
<feature type="region of interest" description="Disordered" evidence="1">
    <location>
        <begin position="1"/>
        <end position="21"/>
    </location>
</feature>
<evidence type="ECO:0000313" key="2">
    <source>
        <dbReference type="EMBL" id="KNC52143.1"/>
    </source>
</evidence>
<keyword evidence="3" id="KW-1185">Reference proteome</keyword>
<protein>
    <submittedName>
        <fullName evidence="2">Uncharacterized protein</fullName>
    </submittedName>
</protein>
<proteinExistence type="predicted"/>
<dbReference type="Proteomes" id="UP000054408">
    <property type="component" value="Unassembled WGS sequence"/>
</dbReference>
<reference evidence="2 3" key="1">
    <citation type="submission" date="2010-05" db="EMBL/GenBank/DDBJ databases">
        <title>The Genome Sequence of Thecamonas trahens ATCC 50062.</title>
        <authorList>
            <consortium name="The Broad Institute Genome Sequencing Platform"/>
            <person name="Russ C."/>
            <person name="Cuomo C."/>
            <person name="Shea T."/>
            <person name="Young S.K."/>
            <person name="Zeng Q."/>
            <person name="Koehrsen M."/>
            <person name="Haas B."/>
            <person name="Borodovsky M."/>
            <person name="Guigo R."/>
            <person name="Alvarado L."/>
            <person name="Berlin A."/>
            <person name="Bochicchio J."/>
            <person name="Borenstein D."/>
            <person name="Chapman S."/>
            <person name="Chen Z."/>
            <person name="Freedman E."/>
            <person name="Gellesch M."/>
            <person name="Goldberg J."/>
            <person name="Griggs A."/>
            <person name="Gujja S."/>
            <person name="Heilman E."/>
            <person name="Heiman D."/>
            <person name="Hepburn T."/>
            <person name="Howarth C."/>
            <person name="Jen D."/>
            <person name="Larson L."/>
            <person name="Mehta T."/>
            <person name="Park D."/>
            <person name="Pearson M."/>
            <person name="Roberts A."/>
            <person name="Saif S."/>
            <person name="Shenoy N."/>
            <person name="Sisk P."/>
            <person name="Stolte C."/>
            <person name="Sykes S."/>
            <person name="Thomson T."/>
            <person name="Walk T."/>
            <person name="White J."/>
            <person name="Yandava C."/>
            <person name="Burger G."/>
            <person name="Gray M.W."/>
            <person name="Holland P.W.H."/>
            <person name="King N."/>
            <person name="Lang F.B.F."/>
            <person name="Roger A.J."/>
            <person name="Ruiz-Trillo I."/>
            <person name="Lander E."/>
            <person name="Nusbaum C."/>
        </authorList>
    </citation>
    <scope>NUCLEOTIDE SEQUENCE [LARGE SCALE GENOMIC DNA]</scope>
    <source>
        <strain evidence="2 3">ATCC 50062</strain>
    </source>
</reference>
<dbReference type="GeneID" id="25560743"/>
<organism evidence="2 3">
    <name type="scientific">Thecamonas trahens ATCC 50062</name>
    <dbReference type="NCBI Taxonomy" id="461836"/>
    <lineage>
        <taxon>Eukaryota</taxon>
        <taxon>Apusozoa</taxon>
        <taxon>Apusomonadida</taxon>
        <taxon>Apusomonadidae</taxon>
        <taxon>Thecamonas</taxon>
    </lineage>
</organism>
<evidence type="ECO:0000256" key="1">
    <source>
        <dbReference type="SAM" id="MobiDB-lite"/>
    </source>
</evidence>
<dbReference type="AlphaFoldDB" id="A0A0L0DL83"/>
<dbReference type="EMBL" id="GL349436">
    <property type="protein sequence ID" value="KNC52143.1"/>
    <property type="molecule type" value="Genomic_DNA"/>
</dbReference>
<name>A0A0L0DL83_THETB</name>
<evidence type="ECO:0000313" key="3">
    <source>
        <dbReference type="Proteomes" id="UP000054408"/>
    </source>
</evidence>
<sequence>MAEPLWEPPQIRSRADYDPDKTDEVMAAMPMPTPDEIRMITVKVFDRPIRYELVKDKGIRRDAFKGDKWWFRVFDPRDDEIHCEGWASIPDMREIILPALRHEIETQSVKAAAAAKA</sequence>